<dbReference type="PANTHER" id="PTHR48051">
    <property type="match status" value="1"/>
</dbReference>
<dbReference type="OrthoDB" id="5273213at2759"/>
<feature type="domain" description="CAP-Gly" evidence="3">
    <location>
        <begin position="37"/>
        <end position="81"/>
    </location>
</feature>
<evidence type="ECO:0000256" key="2">
    <source>
        <dbReference type="ARBA" id="ARBA00022737"/>
    </source>
</evidence>
<gene>
    <name evidence="4" type="ordered locus">CND04390</name>
</gene>
<proteinExistence type="predicted"/>
<dbReference type="AlphaFoldDB" id="Q5KI32"/>
<dbReference type="GO" id="GO:0007023">
    <property type="term" value="P:post-chaperonin tubulin folding pathway"/>
    <property type="evidence" value="ECO:0000318"/>
    <property type="project" value="GO_Central"/>
</dbReference>
<evidence type="ECO:0000313" key="5">
    <source>
        <dbReference type="Proteomes" id="UP000002149"/>
    </source>
</evidence>
<dbReference type="FunFam" id="3.80.10.10:FF:001672">
    <property type="entry name" value="Uncharacterized protein"/>
    <property type="match status" value="1"/>
</dbReference>
<dbReference type="Gene3D" id="2.30.30.190">
    <property type="entry name" value="CAP Gly-rich-like domain"/>
    <property type="match status" value="1"/>
</dbReference>
<dbReference type="FunCoup" id="Q5KI32">
    <property type="interactions" value="579"/>
</dbReference>
<accession>Q5KI32</accession>
<dbReference type="OMA" id="WHEIVEQ"/>
<keyword evidence="1" id="KW-0433">Leucine-rich repeat</keyword>
<dbReference type="STRING" id="214684.Q5KI32"/>
<dbReference type="GO" id="GO:0007021">
    <property type="term" value="P:tubulin complex assembly"/>
    <property type="evidence" value="ECO:0000318"/>
    <property type="project" value="GO_Central"/>
</dbReference>
<dbReference type="SUPFAM" id="SSF74924">
    <property type="entry name" value="Cap-Gly domain"/>
    <property type="match status" value="1"/>
</dbReference>
<dbReference type="InterPro" id="IPR036859">
    <property type="entry name" value="CAP-Gly_dom_sf"/>
</dbReference>
<dbReference type="InterPro" id="IPR032675">
    <property type="entry name" value="LRR_dom_sf"/>
</dbReference>
<dbReference type="EMBL" id="AE017344">
    <property type="protein sequence ID" value="AAW42806.1"/>
    <property type="molecule type" value="Genomic_DNA"/>
</dbReference>
<dbReference type="GO" id="GO:0043014">
    <property type="term" value="F:alpha-tubulin binding"/>
    <property type="evidence" value="ECO:0000318"/>
    <property type="project" value="GO_Central"/>
</dbReference>
<dbReference type="HOGENOM" id="CLU_017716_5_1_1"/>
<dbReference type="Pfam" id="PF01302">
    <property type="entry name" value="CAP_GLY"/>
    <property type="match status" value="1"/>
</dbReference>
<accession>Q55UB3</accession>
<dbReference type="SMART" id="SM01052">
    <property type="entry name" value="CAP_GLY"/>
    <property type="match status" value="1"/>
</dbReference>
<evidence type="ECO:0000259" key="3">
    <source>
        <dbReference type="PROSITE" id="PS50245"/>
    </source>
</evidence>
<reference evidence="4 5" key="1">
    <citation type="journal article" date="2005" name="Science">
        <title>The genome of the basidiomycetous yeast and human pathogen Cryptococcus neoformans.</title>
        <authorList>
            <person name="Loftus B.J."/>
            <person name="Fung E."/>
            <person name="Roncaglia P."/>
            <person name="Rowley D."/>
            <person name="Amedeo P."/>
            <person name="Bruno D."/>
            <person name="Vamathevan J."/>
            <person name="Miranda M."/>
            <person name="Anderson I.J."/>
            <person name="Fraser J.A."/>
            <person name="Allen J.E."/>
            <person name="Bosdet I.E."/>
            <person name="Brent M.R."/>
            <person name="Chiu R."/>
            <person name="Doering T.L."/>
            <person name="Donlin M.J."/>
            <person name="D'Souza C.A."/>
            <person name="Fox D.S."/>
            <person name="Grinberg V."/>
            <person name="Fu J."/>
            <person name="Fukushima M."/>
            <person name="Haas B.J."/>
            <person name="Huang J.C."/>
            <person name="Janbon G."/>
            <person name="Jones S.J."/>
            <person name="Koo H.L."/>
            <person name="Krzywinski M.I."/>
            <person name="Kwon-Chung J.K."/>
            <person name="Lengeler K.B."/>
            <person name="Maiti R."/>
            <person name="Marra M.A."/>
            <person name="Marra R.E."/>
            <person name="Mathewson C.A."/>
            <person name="Mitchell T.G."/>
            <person name="Pertea M."/>
            <person name="Riggs F.R."/>
            <person name="Salzberg S.L."/>
            <person name="Schein J.E."/>
            <person name="Shvartsbeyn A."/>
            <person name="Shin H."/>
            <person name="Shumway M."/>
            <person name="Specht C.A."/>
            <person name="Suh B.B."/>
            <person name="Tenney A."/>
            <person name="Utterback T.R."/>
            <person name="Wickes B.L."/>
            <person name="Wortman J.R."/>
            <person name="Wye N.H."/>
            <person name="Kronstad J.W."/>
            <person name="Lodge J.K."/>
            <person name="Heitman J."/>
            <person name="Davis R.W."/>
            <person name="Fraser C.M."/>
            <person name="Hyman R.W."/>
        </authorList>
    </citation>
    <scope>NUCLEOTIDE SEQUENCE [LARGE SCALE GENOMIC DNA]</scope>
    <source>
        <strain evidence="5">JEC21 / ATCC MYA-565</strain>
    </source>
</reference>
<dbReference type="VEuPathDB" id="FungiDB:CND04390"/>
<dbReference type="InParanoid" id="Q5KI32"/>
<dbReference type="InterPro" id="IPR050216">
    <property type="entry name" value="LRR_domain-containing"/>
</dbReference>
<dbReference type="GO" id="GO:0005737">
    <property type="term" value="C:cytoplasm"/>
    <property type="evidence" value="ECO:0000318"/>
    <property type="project" value="GO_Central"/>
</dbReference>
<dbReference type="InterPro" id="IPR000938">
    <property type="entry name" value="CAP-Gly_domain"/>
</dbReference>
<dbReference type="eggNOG" id="KOG3207">
    <property type="taxonomic scope" value="Eukaryota"/>
</dbReference>
<protein>
    <recommendedName>
        <fullName evidence="3">CAP-Gly domain-containing protein</fullName>
    </recommendedName>
</protein>
<keyword evidence="2" id="KW-0677">Repeat</keyword>
<dbReference type="SUPFAM" id="SSF52047">
    <property type="entry name" value="RNI-like"/>
    <property type="match status" value="1"/>
</dbReference>
<dbReference type="RefSeq" id="XP_570113.1">
    <property type="nucleotide sequence ID" value="XM_570113.2"/>
</dbReference>
<dbReference type="PANTHER" id="PTHR48051:SF30">
    <property type="entry name" value="NON-SPECIFIC SERINE_THREONINE PROTEIN KINASE"/>
    <property type="match status" value="1"/>
</dbReference>
<dbReference type="Proteomes" id="UP000002149">
    <property type="component" value="Chromosome 4"/>
</dbReference>
<keyword evidence="5" id="KW-1185">Reference proteome</keyword>
<name>Q5KI32_CRYD1</name>
<evidence type="ECO:0000313" key="4">
    <source>
        <dbReference type="EMBL" id="AAW42806.1"/>
    </source>
</evidence>
<dbReference type="PROSITE" id="PS50245">
    <property type="entry name" value="CAP_GLY_2"/>
    <property type="match status" value="1"/>
</dbReference>
<sequence>MDKPSLPEYLVGGRYFHAKTRRPVTLRYIGHLPPSSSSRDPSSQVWLGIEYDDPLFGKHSGVYQGIQVFHTREEGSGAFLKFAGRPLQEGKNLVQSIEERYGPIIPNDEGQPPQIAGNVHANSKGLILGSSKGSIIVETPNNWADAQKRVGNLEKLRIMGFEDEGITELGGDKNLRDIMRARLRGVEWLNLSRNLLKGWGEVAQIVECFKGLQTLTLSHSRFDGLSSDLPDDTRQRLGAFSKIRELHLSDCSTTMKEVVLIISFLPNLRVLHLEANRTISTLLLDEQEYQILDRCKTLKELRLGGCPISRWDEIAVILEHLSGLESLDLSFTPLSHVPRPSITTYANIRSLSLFGSCLLRWEYIDHISQYFPALTSLRFSLSSGAISSIAAKGTQNSSAFISASSDLQRSLIIPKLPNLIAFNSTTITPSERRDAELFYINHVKSRLSEHPDERESWGRYVELCKVYGRDETSTEKKPEAGLKRKMITLRVYKHPTDPSPGTLALLPSSSIKLLLHRVSRLVGATSTASPRLWTVIDKGGELEKVIDISRKREGNDWTVGWWFEDGDCVLVDEDES</sequence>
<dbReference type="GO" id="GO:0000226">
    <property type="term" value="P:microtubule cytoskeleton organization"/>
    <property type="evidence" value="ECO:0000318"/>
    <property type="project" value="GO_Central"/>
</dbReference>
<dbReference type="Gene3D" id="3.80.10.10">
    <property type="entry name" value="Ribonuclease Inhibitor"/>
    <property type="match status" value="2"/>
</dbReference>
<organism evidence="4 5">
    <name type="scientific">Cryptococcus deneoformans (strain JEC21 / ATCC MYA-565)</name>
    <name type="common">Cryptococcus neoformans var. neoformans serotype D</name>
    <dbReference type="NCBI Taxonomy" id="214684"/>
    <lineage>
        <taxon>Eukaryota</taxon>
        <taxon>Fungi</taxon>
        <taxon>Dikarya</taxon>
        <taxon>Basidiomycota</taxon>
        <taxon>Agaricomycotina</taxon>
        <taxon>Tremellomycetes</taxon>
        <taxon>Tremellales</taxon>
        <taxon>Cryptococcaceae</taxon>
        <taxon>Cryptococcus</taxon>
        <taxon>Cryptococcus neoformans species complex</taxon>
    </lineage>
</organism>
<dbReference type="GeneID" id="3256892"/>
<dbReference type="PaxDb" id="214684-Q5KI32"/>
<dbReference type="KEGG" id="cne:CND04390"/>
<evidence type="ECO:0000256" key="1">
    <source>
        <dbReference type="ARBA" id="ARBA00022614"/>
    </source>
</evidence>